<proteinExistence type="predicted"/>
<sequence length="73" mass="8568">MNLVSTRSSSLPKHGMSNFPHARFPLRNREPVTLKLIIVTKYISQRDFAFRQTFERVANILFWVQPCLCHGHQ</sequence>
<reference evidence="1" key="1">
    <citation type="journal article" date="2023" name="G3 (Bethesda)">
        <title>A reference genome for the long-term kleptoplast-retaining sea slug Elysia crispata morphotype clarki.</title>
        <authorList>
            <person name="Eastman K.E."/>
            <person name="Pendleton A.L."/>
            <person name="Shaikh M.A."/>
            <person name="Suttiyut T."/>
            <person name="Ogas R."/>
            <person name="Tomko P."/>
            <person name="Gavelis G."/>
            <person name="Widhalm J.R."/>
            <person name="Wisecaver J.H."/>
        </authorList>
    </citation>
    <scope>NUCLEOTIDE SEQUENCE</scope>
    <source>
        <strain evidence="1">ECLA1</strain>
    </source>
</reference>
<comment type="caution">
    <text evidence="1">The sequence shown here is derived from an EMBL/GenBank/DDBJ whole genome shotgun (WGS) entry which is preliminary data.</text>
</comment>
<dbReference type="AlphaFoldDB" id="A0AAE0ZV63"/>
<protein>
    <submittedName>
        <fullName evidence="1">Uncharacterized protein</fullName>
    </submittedName>
</protein>
<organism evidence="1 2">
    <name type="scientific">Elysia crispata</name>
    <name type="common">lettuce slug</name>
    <dbReference type="NCBI Taxonomy" id="231223"/>
    <lineage>
        <taxon>Eukaryota</taxon>
        <taxon>Metazoa</taxon>
        <taxon>Spiralia</taxon>
        <taxon>Lophotrochozoa</taxon>
        <taxon>Mollusca</taxon>
        <taxon>Gastropoda</taxon>
        <taxon>Heterobranchia</taxon>
        <taxon>Euthyneura</taxon>
        <taxon>Panpulmonata</taxon>
        <taxon>Sacoglossa</taxon>
        <taxon>Placobranchoidea</taxon>
        <taxon>Plakobranchidae</taxon>
        <taxon>Elysia</taxon>
    </lineage>
</organism>
<dbReference type="Proteomes" id="UP001283361">
    <property type="component" value="Unassembled WGS sequence"/>
</dbReference>
<dbReference type="EMBL" id="JAWDGP010003348">
    <property type="protein sequence ID" value="KAK3775212.1"/>
    <property type="molecule type" value="Genomic_DNA"/>
</dbReference>
<evidence type="ECO:0000313" key="1">
    <source>
        <dbReference type="EMBL" id="KAK3775212.1"/>
    </source>
</evidence>
<gene>
    <name evidence="1" type="ORF">RRG08_009999</name>
</gene>
<evidence type="ECO:0000313" key="2">
    <source>
        <dbReference type="Proteomes" id="UP001283361"/>
    </source>
</evidence>
<name>A0AAE0ZV63_9GAST</name>
<accession>A0AAE0ZV63</accession>
<keyword evidence="2" id="KW-1185">Reference proteome</keyword>